<dbReference type="EMBL" id="JACHJY010000006">
    <property type="protein sequence ID" value="MBB4983725.1"/>
    <property type="molecule type" value="Genomic_DNA"/>
</dbReference>
<keyword evidence="3" id="KW-1185">Reference proteome</keyword>
<organism evidence="2 3">
    <name type="scientific">Streptomyces nymphaeiformis</name>
    <dbReference type="NCBI Taxonomy" id="2663842"/>
    <lineage>
        <taxon>Bacteria</taxon>
        <taxon>Bacillati</taxon>
        <taxon>Actinomycetota</taxon>
        <taxon>Actinomycetes</taxon>
        <taxon>Kitasatosporales</taxon>
        <taxon>Streptomycetaceae</taxon>
        <taxon>Streptomyces</taxon>
    </lineage>
</organism>
<reference evidence="2 3" key="1">
    <citation type="submission" date="2020-08" db="EMBL/GenBank/DDBJ databases">
        <title>Genomic Encyclopedia of Type Strains, Phase III (KMG-III): the genomes of soil and plant-associated and newly described type strains.</title>
        <authorList>
            <person name="Whitman W."/>
        </authorList>
    </citation>
    <scope>NUCLEOTIDE SEQUENCE [LARGE SCALE GENOMIC DNA]</scope>
    <source>
        <strain evidence="2 3">SFB5A</strain>
    </source>
</reference>
<dbReference type="AlphaFoldDB" id="A0A7W7U299"/>
<name>A0A7W7U299_9ACTN</name>
<proteinExistence type="predicted"/>
<evidence type="ECO:0000313" key="3">
    <source>
        <dbReference type="Proteomes" id="UP000582643"/>
    </source>
</evidence>
<comment type="caution">
    <text evidence="2">The sequence shown here is derived from an EMBL/GenBank/DDBJ whole genome shotgun (WGS) entry which is preliminary data.</text>
</comment>
<protein>
    <submittedName>
        <fullName evidence="2">Uncharacterized protein</fullName>
    </submittedName>
</protein>
<dbReference type="Proteomes" id="UP000582643">
    <property type="component" value="Unassembled WGS sequence"/>
</dbReference>
<evidence type="ECO:0000313" key="2">
    <source>
        <dbReference type="EMBL" id="MBB4983725.1"/>
    </source>
</evidence>
<accession>A0A7W7U299</accession>
<evidence type="ECO:0000256" key="1">
    <source>
        <dbReference type="SAM" id="MobiDB-lite"/>
    </source>
</evidence>
<feature type="region of interest" description="Disordered" evidence="1">
    <location>
        <begin position="1"/>
        <end position="39"/>
    </location>
</feature>
<gene>
    <name evidence="2" type="ORF">GGE06_004667</name>
</gene>
<sequence>MHRTISYNRPGAEPKPARTTTPPPPPARKAPPPPPLPLAERHRAAAALLAELRVHDPRLLLSERDVHRLAPEVTAWLDRGAHPDAVRRTLCADLPDPVAHPAALLTHRLRTLLPPQLPTAPPPTPPSGPRFIECDDCGHPFPPPTPDGLCTKCRTAARAAA</sequence>
<feature type="compositionally biased region" description="Pro residues" evidence="1">
    <location>
        <begin position="21"/>
        <end position="37"/>
    </location>
</feature>
<dbReference type="RefSeq" id="WP_184931573.1">
    <property type="nucleotide sequence ID" value="NZ_JACHJY010000006.1"/>
</dbReference>